<gene>
    <name evidence="4" type="ORF">CH333_02245</name>
</gene>
<comment type="caution">
    <text evidence="4">The sequence shown here is derived from an EMBL/GenBank/DDBJ whole genome shotgun (WGS) entry which is preliminary data.</text>
</comment>
<proteinExistence type="inferred from homology"/>
<accession>A0A235BX02</accession>
<dbReference type="PROSITE" id="PS51257">
    <property type="entry name" value="PROKAR_LIPOPROTEIN"/>
    <property type="match status" value="1"/>
</dbReference>
<keyword evidence="2" id="KW-0732">Signal</keyword>
<dbReference type="PANTHER" id="PTHR30483:SF6">
    <property type="entry name" value="PERIPLASMIC BINDING PROTEIN OF ABC TRANSPORTER FOR NATURAL AMINO ACIDS"/>
    <property type="match status" value="1"/>
</dbReference>
<dbReference type="PANTHER" id="PTHR30483">
    <property type="entry name" value="LEUCINE-SPECIFIC-BINDING PROTEIN"/>
    <property type="match status" value="1"/>
</dbReference>
<evidence type="ECO:0000259" key="3">
    <source>
        <dbReference type="Pfam" id="PF13458"/>
    </source>
</evidence>
<dbReference type="InterPro" id="IPR028081">
    <property type="entry name" value="Leu-bd"/>
</dbReference>
<dbReference type="InterPro" id="IPR051010">
    <property type="entry name" value="BCAA_transport"/>
</dbReference>
<feature type="domain" description="Leucine-binding protein" evidence="3">
    <location>
        <begin position="68"/>
        <end position="336"/>
    </location>
</feature>
<name>A0A235BX02_UNCW3</name>
<sequence>MKKYMLIFFLIVLSGCTWIREKISPYPELEKKIPLCGILVPYEPMYRILGEDLRDGVLLGLGRKGANVYDTGADPIQAIEVVKKAIFEDGVTCIIGPLLSSTAIPVACVSQLAGVPMLSPTATEERLPSIGKYIYKLYSPADVEEIALAHYVIREARLYDIAILTSDDSYGREITKKFGKEIERLGGRITHVFYYTPGSSDLRESMLSLRDANINAIFISAHESDIPGIASQFAYYEVVDSSAIIFGTEEWGYPKIINEYEDYLPHVVFTSLSDFGKYPEFEDDFNRKFDRTPTEAAFMGYAAARLFILAVENGASNRKKLQSWLSDNETIQPLFGIALSKEELVSYVRIFEVKRGKVGLLN</sequence>
<organism evidence="4 5">
    <name type="scientific">candidate division WOR-3 bacterium JGI_Cruoil_03_44_89</name>
    <dbReference type="NCBI Taxonomy" id="1973748"/>
    <lineage>
        <taxon>Bacteria</taxon>
        <taxon>Bacteria division WOR-3</taxon>
    </lineage>
</organism>
<comment type="similarity">
    <text evidence="1">Belongs to the leucine-binding protein family.</text>
</comment>
<dbReference type="InterPro" id="IPR028082">
    <property type="entry name" value="Peripla_BP_I"/>
</dbReference>
<reference evidence="4 5" key="1">
    <citation type="submission" date="2017-07" db="EMBL/GenBank/DDBJ databases">
        <title>Recovery of genomes from metagenomes via a dereplication, aggregation, and scoring strategy.</title>
        <authorList>
            <person name="Sieber C.M."/>
            <person name="Probst A.J."/>
            <person name="Sharrar A."/>
            <person name="Thomas B.C."/>
            <person name="Hess M."/>
            <person name="Tringe S.G."/>
            <person name="Banfield J.F."/>
        </authorList>
    </citation>
    <scope>NUCLEOTIDE SEQUENCE [LARGE SCALE GENOMIC DNA]</scope>
    <source>
        <strain evidence="4">JGI_Cruoil_03_44_89</strain>
    </source>
</reference>
<evidence type="ECO:0000313" key="5">
    <source>
        <dbReference type="Proteomes" id="UP000215215"/>
    </source>
</evidence>
<dbReference type="Gene3D" id="3.40.50.2300">
    <property type="match status" value="2"/>
</dbReference>
<dbReference type="EMBL" id="NOZQ01000045">
    <property type="protein sequence ID" value="OYD16888.1"/>
    <property type="molecule type" value="Genomic_DNA"/>
</dbReference>
<dbReference type="AlphaFoldDB" id="A0A235BX02"/>
<evidence type="ECO:0000256" key="1">
    <source>
        <dbReference type="ARBA" id="ARBA00010062"/>
    </source>
</evidence>
<protein>
    <recommendedName>
        <fullName evidence="3">Leucine-binding protein domain-containing protein</fullName>
    </recommendedName>
</protein>
<dbReference type="SUPFAM" id="SSF53822">
    <property type="entry name" value="Periplasmic binding protein-like I"/>
    <property type="match status" value="1"/>
</dbReference>
<evidence type="ECO:0000313" key="4">
    <source>
        <dbReference type="EMBL" id="OYD16888.1"/>
    </source>
</evidence>
<dbReference type="Proteomes" id="UP000215215">
    <property type="component" value="Unassembled WGS sequence"/>
</dbReference>
<dbReference type="Pfam" id="PF13458">
    <property type="entry name" value="Peripla_BP_6"/>
    <property type="match status" value="1"/>
</dbReference>
<evidence type="ECO:0000256" key="2">
    <source>
        <dbReference type="ARBA" id="ARBA00022729"/>
    </source>
</evidence>